<dbReference type="PROSITE" id="PS00113">
    <property type="entry name" value="ADENYLATE_KINASE"/>
    <property type="match status" value="1"/>
</dbReference>
<comment type="domain">
    <text evidence="5">Consists of three domains, a large central CORE domain and two small peripheral domains, NMPbind and LID, which undergo movements during catalysis. The LID domain closes over the site of phosphoryl transfer upon ATP binding. Assembling and dissambling the active center during each catalytic cycle provides an effective means to prevent ATP hydrolysis.</text>
</comment>
<protein>
    <recommendedName>
        <fullName evidence="5 7">Adenylate kinase</fullName>
        <shortName evidence="5">AK</shortName>
        <ecNumber evidence="5 7">2.7.4.3</ecNumber>
    </recommendedName>
    <alternativeName>
        <fullName evidence="5">ATP-AMP transphosphorylase</fullName>
    </alternativeName>
    <alternativeName>
        <fullName evidence="5">ATP:AMP phosphotransferase</fullName>
    </alternativeName>
    <alternativeName>
        <fullName evidence="5">Adenylate monophosphate kinase</fullName>
    </alternativeName>
</protein>
<dbReference type="AlphaFoldDB" id="A0A650ELB2"/>
<keyword evidence="4 5" id="KW-0418">Kinase</keyword>
<dbReference type="GO" id="GO:0004017">
    <property type="term" value="F:AMP kinase activity"/>
    <property type="evidence" value="ECO:0007669"/>
    <property type="project" value="UniProtKB-UniRule"/>
</dbReference>
<evidence type="ECO:0000313" key="8">
    <source>
        <dbReference type="EMBL" id="QGT50356.1"/>
    </source>
</evidence>
<accession>A0A650ELB2</accession>
<feature type="binding site" evidence="5">
    <location>
        <begin position="61"/>
        <end position="63"/>
    </location>
    <ligand>
        <name>AMP</name>
        <dbReference type="ChEBI" id="CHEBI:456215"/>
    </ligand>
</feature>
<evidence type="ECO:0000256" key="5">
    <source>
        <dbReference type="HAMAP-Rule" id="MF_00235"/>
    </source>
</evidence>
<dbReference type="UniPathway" id="UPA00588">
    <property type="reaction ID" value="UER00649"/>
</dbReference>
<feature type="binding site" evidence="5">
    <location>
        <position position="35"/>
    </location>
    <ligand>
        <name>AMP</name>
        <dbReference type="ChEBI" id="CHEBI:456215"/>
    </ligand>
</feature>
<evidence type="ECO:0000256" key="7">
    <source>
        <dbReference type="RuleBase" id="RU003331"/>
    </source>
</evidence>
<dbReference type="InterPro" id="IPR000850">
    <property type="entry name" value="Adenylat/UMP-CMP_kin"/>
</dbReference>
<feature type="binding site" evidence="5">
    <location>
        <position position="133"/>
    </location>
    <ligand>
        <name>AMP</name>
        <dbReference type="ChEBI" id="CHEBI:456215"/>
    </ligand>
</feature>
<feature type="binding site" evidence="5">
    <location>
        <position position="173"/>
    </location>
    <ligand>
        <name>ATP</name>
        <dbReference type="ChEBI" id="CHEBI:30616"/>
    </ligand>
</feature>
<evidence type="ECO:0000256" key="2">
    <source>
        <dbReference type="ARBA" id="ARBA00022727"/>
    </source>
</evidence>
<dbReference type="PANTHER" id="PTHR23359">
    <property type="entry name" value="NUCLEOTIDE KINASE"/>
    <property type="match status" value="1"/>
</dbReference>
<dbReference type="GO" id="GO:0005737">
    <property type="term" value="C:cytoplasm"/>
    <property type="evidence" value="ECO:0007669"/>
    <property type="project" value="UniProtKB-SubCell"/>
</dbReference>
<feature type="binding site" evidence="5">
    <location>
        <position position="131"/>
    </location>
    <ligand>
        <name>ATP</name>
        <dbReference type="ChEBI" id="CHEBI:30616"/>
    </ligand>
</feature>
<feature type="binding site" evidence="5">
    <location>
        <position position="40"/>
    </location>
    <ligand>
        <name>AMP</name>
        <dbReference type="ChEBI" id="CHEBI:456215"/>
    </ligand>
</feature>
<dbReference type="GO" id="GO:0005524">
    <property type="term" value="F:ATP binding"/>
    <property type="evidence" value="ECO:0007669"/>
    <property type="project" value="UniProtKB-UniRule"/>
</dbReference>
<comment type="subunit">
    <text evidence="5 7">Monomer.</text>
</comment>
<evidence type="ECO:0000256" key="6">
    <source>
        <dbReference type="RuleBase" id="RU003330"/>
    </source>
</evidence>
<evidence type="ECO:0000256" key="3">
    <source>
        <dbReference type="ARBA" id="ARBA00022741"/>
    </source>
</evidence>
<feature type="region of interest" description="NMP" evidence="5">
    <location>
        <begin position="34"/>
        <end position="63"/>
    </location>
</feature>
<keyword evidence="5 7" id="KW-0067">ATP-binding</keyword>
<dbReference type="Gene3D" id="3.40.50.300">
    <property type="entry name" value="P-loop containing nucleotide triphosphate hydrolases"/>
    <property type="match status" value="1"/>
</dbReference>
<keyword evidence="3 5" id="KW-0547">Nucleotide-binding</keyword>
<dbReference type="InterPro" id="IPR033690">
    <property type="entry name" value="Adenylat_kinase_CS"/>
</dbReference>
<feature type="binding site" evidence="5">
    <location>
        <begin position="88"/>
        <end position="91"/>
    </location>
    <ligand>
        <name>AMP</name>
        <dbReference type="ChEBI" id="CHEBI:456215"/>
    </ligand>
</feature>
<dbReference type="CDD" id="cd01428">
    <property type="entry name" value="ADK"/>
    <property type="match status" value="1"/>
</dbReference>
<dbReference type="NCBIfam" id="NF001384">
    <property type="entry name" value="PRK00279.2-2"/>
    <property type="match status" value="1"/>
</dbReference>
<proteinExistence type="inferred from homology"/>
<organism evidence="8">
    <name type="scientific">uncultured Helicobacter sp</name>
    <dbReference type="NCBI Taxonomy" id="175537"/>
    <lineage>
        <taxon>Bacteria</taxon>
        <taxon>Pseudomonadati</taxon>
        <taxon>Campylobacterota</taxon>
        <taxon>Epsilonproteobacteria</taxon>
        <taxon>Campylobacterales</taxon>
        <taxon>Helicobacteraceae</taxon>
        <taxon>Helicobacter</taxon>
        <taxon>environmental samples</taxon>
    </lineage>
</organism>
<keyword evidence="5" id="KW-0963">Cytoplasm</keyword>
<comment type="similarity">
    <text evidence="5 6">Belongs to the adenylate kinase family.</text>
</comment>
<evidence type="ECO:0000256" key="4">
    <source>
        <dbReference type="ARBA" id="ARBA00022777"/>
    </source>
</evidence>
<evidence type="ECO:0000256" key="1">
    <source>
        <dbReference type="ARBA" id="ARBA00022679"/>
    </source>
</evidence>
<comment type="catalytic activity">
    <reaction evidence="5 7">
        <text>AMP + ATP = 2 ADP</text>
        <dbReference type="Rhea" id="RHEA:12973"/>
        <dbReference type="ChEBI" id="CHEBI:30616"/>
        <dbReference type="ChEBI" id="CHEBI:456215"/>
        <dbReference type="ChEBI" id="CHEBI:456216"/>
        <dbReference type="EC" id="2.7.4.3"/>
    </reaction>
</comment>
<dbReference type="Pfam" id="PF00406">
    <property type="entry name" value="ADK"/>
    <property type="match status" value="1"/>
</dbReference>
<keyword evidence="2 5" id="KW-0545">Nucleotide biosynthesis</keyword>
<dbReference type="GO" id="GO:0044209">
    <property type="term" value="P:AMP salvage"/>
    <property type="evidence" value="ECO:0007669"/>
    <property type="project" value="UniProtKB-UniRule"/>
</dbReference>
<keyword evidence="1 5" id="KW-0808">Transferase</keyword>
<comment type="function">
    <text evidence="5">Catalyzes the reversible transfer of the terminal phosphate group between ATP and AMP. Plays an important role in cellular energy homeostasis and in adenine nucleotide metabolism.</text>
</comment>
<reference evidence="8" key="1">
    <citation type="journal article" date="2020" name="J. ISSAAS">
        <title>Lactobacilli and other gastrointestinal microbiota of Peromyscus leucopus, reservoir host for agents of Lyme disease and other zoonoses in North America.</title>
        <authorList>
            <person name="Milovic A."/>
            <person name="Bassam K."/>
            <person name="Shao H."/>
            <person name="Chatzistamou I."/>
            <person name="Tufts D.M."/>
            <person name="Diuk-Wasser M."/>
            <person name="Barbour A.G."/>
        </authorList>
    </citation>
    <scope>NUCLEOTIDE SEQUENCE</scope>
    <source>
        <strain evidence="8">LL4</strain>
    </source>
</reference>
<comment type="subcellular location">
    <subcellularLocation>
        <location evidence="5 7">Cytoplasm</location>
    </subcellularLocation>
</comment>
<dbReference type="PRINTS" id="PR00094">
    <property type="entry name" value="ADENYLTKNASE"/>
</dbReference>
<feature type="binding site" evidence="5">
    <location>
        <begin position="12"/>
        <end position="17"/>
    </location>
    <ligand>
        <name>ATP</name>
        <dbReference type="ChEBI" id="CHEBI:30616"/>
    </ligand>
</feature>
<feature type="binding site" evidence="5">
    <location>
        <position position="95"/>
    </location>
    <ligand>
        <name>AMP</name>
        <dbReference type="ChEBI" id="CHEBI:456215"/>
    </ligand>
</feature>
<feature type="binding site" evidence="5">
    <location>
        <position position="145"/>
    </location>
    <ligand>
        <name>AMP</name>
        <dbReference type="ChEBI" id="CHEBI:456215"/>
    </ligand>
</feature>
<sequence length="190" mass="21134">MKKLFLIIGAPGSGKTTDAQLIAQNNKDSIVHYSTGDLLREEVARGSEQGKLINSFISQGNLVPLDIVVSTIVNAITNAPKDVILIDGYPRSVEQMEALDKKLKAQDQVSLTNVIEVEVSESVARDRVLGRSRGDDDNIEVFNNRMKVYLEPLQAIETFYTQEKILQKINGERTIEAIVGEMETFIKSRI</sequence>
<comment type="caution">
    <text evidence="5">Lacks conserved residue(s) required for the propagation of feature annotation.</text>
</comment>
<gene>
    <name evidence="5 8" type="primary">adk</name>
    <name evidence="8" type="ORF">Helico5904_0280</name>
</gene>
<dbReference type="HAMAP" id="MF_00235">
    <property type="entry name" value="Adenylate_kinase_Adk"/>
    <property type="match status" value="1"/>
</dbReference>
<name>A0A650ELB2_9HELI</name>
<dbReference type="EC" id="2.7.4.3" evidence="5 7"/>
<dbReference type="EMBL" id="MN577569">
    <property type="protein sequence ID" value="QGT50356.1"/>
    <property type="molecule type" value="Genomic_DNA"/>
</dbReference>
<dbReference type="InterPro" id="IPR027417">
    <property type="entry name" value="P-loop_NTPase"/>
</dbReference>
<dbReference type="SUPFAM" id="SSF52540">
    <property type="entry name" value="P-loop containing nucleoside triphosphate hydrolases"/>
    <property type="match status" value="1"/>
</dbReference>
<comment type="pathway">
    <text evidence="5">Purine metabolism; AMP biosynthesis via salvage pathway; AMP from ADP: step 1/1.</text>
</comment>